<evidence type="ECO:0000313" key="3">
    <source>
        <dbReference type="Proteomes" id="UP000683507"/>
    </source>
</evidence>
<dbReference type="Proteomes" id="UP000683507">
    <property type="component" value="Chromosome"/>
</dbReference>
<protein>
    <recommendedName>
        <fullName evidence="4">Toxin-antitoxin system YwqK family antitoxin</fullName>
    </recommendedName>
</protein>
<organism evidence="2 3">
    <name type="scientific">Parvicella tangerina</name>
    <dbReference type="NCBI Taxonomy" id="2829795"/>
    <lineage>
        <taxon>Bacteria</taxon>
        <taxon>Pseudomonadati</taxon>
        <taxon>Bacteroidota</taxon>
        <taxon>Flavobacteriia</taxon>
        <taxon>Flavobacteriales</taxon>
        <taxon>Parvicellaceae</taxon>
        <taxon>Parvicella</taxon>
    </lineage>
</organism>
<dbReference type="EMBL" id="OU015584">
    <property type="protein sequence ID" value="CAG5077885.1"/>
    <property type="molecule type" value="Genomic_DNA"/>
</dbReference>
<dbReference type="PANTHER" id="PTHR33706">
    <property type="entry name" value="MORN VARIANT REPEAT PROTEIN"/>
    <property type="match status" value="1"/>
</dbReference>
<dbReference type="InterPro" id="IPR011652">
    <property type="entry name" value="MORN_2"/>
</dbReference>
<name>A0A916NFI1_9FLAO</name>
<reference evidence="2" key="1">
    <citation type="submission" date="2021-04" db="EMBL/GenBank/DDBJ databases">
        <authorList>
            <person name="Rodrigo-Torres L."/>
            <person name="Arahal R. D."/>
            <person name="Lucena T."/>
        </authorList>
    </citation>
    <scope>NUCLEOTIDE SEQUENCE</scope>
    <source>
        <strain evidence="2">AS29M-1</strain>
    </source>
</reference>
<dbReference type="AlphaFoldDB" id="A0A916NFI1"/>
<accession>A0A916NFI1</accession>
<dbReference type="SUPFAM" id="SSF82185">
    <property type="entry name" value="Histone H3 K4-specific methyltransferase SET7/9 N-terminal domain"/>
    <property type="match status" value="2"/>
</dbReference>
<dbReference type="KEGG" id="ptan:CRYO30217_00507"/>
<evidence type="ECO:0000256" key="1">
    <source>
        <dbReference type="SAM" id="SignalP"/>
    </source>
</evidence>
<dbReference type="Gene3D" id="2.20.110.10">
    <property type="entry name" value="Histone H3 K4-specific methyltransferase SET7/9 N-terminal domain"/>
    <property type="match status" value="3"/>
</dbReference>
<proteinExistence type="predicted"/>
<keyword evidence="1" id="KW-0732">Signal</keyword>
<dbReference type="RefSeq" id="WP_258540739.1">
    <property type="nucleotide sequence ID" value="NZ_OU015584.1"/>
</dbReference>
<evidence type="ECO:0000313" key="2">
    <source>
        <dbReference type="EMBL" id="CAG5077885.1"/>
    </source>
</evidence>
<evidence type="ECO:0008006" key="4">
    <source>
        <dbReference type="Google" id="ProtNLM"/>
    </source>
</evidence>
<sequence length="246" mass="28600">MKRIILLSVLFIFSVAFFGQNQTDSQGRKQGEWVKYHDDGKTIRYKGQFKDDVPYGKFVYYYESGEVQTIMEYEEEGLAASKTYYTTGSLMAKGYYLNQKKNGTWYYFSVDKLLISKEVYLDGELHGTSYKFFPTEIGEQPKVLEAVNYVNGLAQGEWARYFKDGKVHVKGNYLDGLKSGECTWYAPSGKTEIVGYFKLGKKHGRWRFYNKNGDGDYTMKYYLNGYEIEEEALDEYLKAQENANNK</sequence>
<feature type="signal peptide" evidence="1">
    <location>
        <begin position="1"/>
        <end position="18"/>
    </location>
</feature>
<feature type="chain" id="PRO_5037962270" description="Toxin-antitoxin system YwqK family antitoxin" evidence="1">
    <location>
        <begin position="19"/>
        <end position="246"/>
    </location>
</feature>
<gene>
    <name evidence="2" type="ORF">CRYO30217_00507</name>
</gene>
<dbReference type="Pfam" id="PF07661">
    <property type="entry name" value="MORN_2"/>
    <property type="match status" value="3"/>
</dbReference>
<keyword evidence="3" id="KW-1185">Reference proteome</keyword>
<dbReference type="PANTHER" id="PTHR33706:SF1">
    <property type="entry name" value="TPR REPEAT PROTEIN"/>
    <property type="match status" value="1"/>
</dbReference>